<name>F3L2A6_9GAMM</name>
<dbReference type="Proteomes" id="UP000005615">
    <property type="component" value="Unassembled WGS sequence"/>
</dbReference>
<dbReference type="eggNOG" id="COG2133">
    <property type="taxonomic scope" value="Bacteria"/>
</dbReference>
<dbReference type="PANTHER" id="PTHR19328">
    <property type="entry name" value="HEDGEHOG-INTERACTING PROTEIN"/>
    <property type="match status" value="1"/>
</dbReference>
<comment type="caution">
    <text evidence="1">The sequence shown here is derived from an EMBL/GenBank/DDBJ whole genome shotgun (WGS) entry which is preliminary data.</text>
</comment>
<dbReference type="Gene3D" id="2.120.10.30">
    <property type="entry name" value="TolB, C-terminal domain"/>
    <property type="match status" value="1"/>
</dbReference>
<dbReference type="InterPro" id="IPR012938">
    <property type="entry name" value="Glc/Sorbosone_DH"/>
</dbReference>
<dbReference type="Pfam" id="PF07995">
    <property type="entry name" value="GSDH"/>
    <property type="match status" value="1"/>
</dbReference>
<dbReference type="EMBL" id="AEIG01000047">
    <property type="protein sequence ID" value="EGG29531.1"/>
    <property type="molecule type" value="Genomic_DNA"/>
</dbReference>
<dbReference type="SUPFAM" id="SSF50952">
    <property type="entry name" value="Soluble quinoprotein glucose dehydrogenase"/>
    <property type="match status" value="1"/>
</dbReference>
<sequence>MKTKFEIKCVGVFLHSVLAYLLFMPVAYGQVAQNLPFEVKAVTAFDDPWAMAFLSDGRMLVTEKKGSLLLVDQNGRKQSIRGVPDVAYGGQGGLGDVVLHPDFETNGLVYLSFAEAGNDGTRGAAVGRGRLDLEGRRPSLHGFEIIWRQYPKLVGFGHYGHRLMFDEQGFLWITSGDRQKFTPAQDMQANIGKVLRLNDDGSVPADNPYVDYTEQTPLAERGGVYDQVWSLGHRNPLGIAQDFADNIWVIEMGPLHGDELNLIVKGQNYGYPEVSNGDHYDRRPIPNHDTRPEFEAPAISWVPAISPGHLSFVQGRLFTHWRGNALASGLGSKALVRIEITGTEAREVERFDMGTRIRSALEGPDGAIWVLEDERGDSQGRLLKLMPR</sequence>
<keyword evidence="2" id="KW-1185">Reference proteome</keyword>
<gene>
    <name evidence="1" type="ORF">IMCC3088_1673</name>
</gene>
<dbReference type="AlphaFoldDB" id="F3L2A6"/>
<evidence type="ECO:0000313" key="2">
    <source>
        <dbReference type="Proteomes" id="UP000005615"/>
    </source>
</evidence>
<evidence type="ECO:0000313" key="1">
    <source>
        <dbReference type="EMBL" id="EGG29531.1"/>
    </source>
</evidence>
<dbReference type="InterPro" id="IPR011042">
    <property type="entry name" value="6-blade_b-propeller_TolB-like"/>
</dbReference>
<dbReference type="OrthoDB" id="9770043at2"/>
<reference evidence="1 2" key="1">
    <citation type="journal article" date="2011" name="J. Bacteriol.">
        <title>Genome sequence of strain IMCC3088, a proteorhodopsin-containing marine bacterium belonging to the OM60/NOR5 clade.</title>
        <authorList>
            <person name="Jang Y."/>
            <person name="Oh H.M."/>
            <person name="Kang I."/>
            <person name="Lee K."/>
            <person name="Yang S.J."/>
            <person name="Cho J.C."/>
        </authorList>
    </citation>
    <scope>NUCLEOTIDE SEQUENCE [LARGE SCALE GENOMIC DNA]</scope>
    <source>
        <strain evidence="1 2">IMCC3088</strain>
    </source>
</reference>
<accession>F3L2A6</accession>
<dbReference type="RefSeq" id="WP_009575904.1">
    <property type="nucleotide sequence ID" value="NZ_AEIG01000047.1"/>
</dbReference>
<protein>
    <submittedName>
        <fullName evidence="1">PQQ-dependent oxidoreductase, gdhB family</fullName>
    </submittedName>
</protein>
<dbReference type="STRING" id="2518989.IMCC3088_1673"/>
<dbReference type="InterPro" id="IPR011041">
    <property type="entry name" value="Quinoprot_gluc/sorb_DH_b-prop"/>
</dbReference>
<proteinExistence type="predicted"/>
<dbReference type="PANTHER" id="PTHR19328:SF75">
    <property type="entry name" value="ALDOSE SUGAR DEHYDROGENASE YLII"/>
    <property type="match status" value="1"/>
</dbReference>
<organism evidence="1 2">
    <name type="scientific">Aequoribacter fuscus</name>
    <dbReference type="NCBI Taxonomy" id="2518989"/>
    <lineage>
        <taxon>Bacteria</taxon>
        <taxon>Pseudomonadati</taxon>
        <taxon>Pseudomonadota</taxon>
        <taxon>Gammaproteobacteria</taxon>
        <taxon>Cellvibrionales</taxon>
        <taxon>Halieaceae</taxon>
        <taxon>Aequoribacter</taxon>
    </lineage>
</organism>